<feature type="transmembrane region" description="Helical" evidence="1">
    <location>
        <begin position="215"/>
        <end position="232"/>
    </location>
</feature>
<keyword evidence="1" id="KW-0472">Membrane</keyword>
<dbReference type="AlphaFoldDB" id="A0A0G0UE37"/>
<reference evidence="2 3" key="1">
    <citation type="journal article" date="2015" name="Nature">
        <title>rRNA introns, odd ribosomes, and small enigmatic genomes across a large radiation of phyla.</title>
        <authorList>
            <person name="Brown C.T."/>
            <person name="Hug L.A."/>
            <person name="Thomas B.C."/>
            <person name="Sharon I."/>
            <person name="Castelle C.J."/>
            <person name="Singh A."/>
            <person name="Wilkins M.J."/>
            <person name="Williams K.H."/>
            <person name="Banfield J.F."/>
        </authorList>
    </citation>
    <scope>NUCLEOTIDE SEQUENCE [LARGE SCALE GENOMIC DNA]</scope>
</reference>
<feature type="transmembrane region" description="Helical" evidence="1">
    <location>
        <begin position="116"/>
        <end position="136"/>
    </location>
</feature>
<organism evidence="2 3">
    <name type="scientific">Candidatus Curtissbacteria bacterium GW2011_GWA1_41_11</name>
    <dbReference type="NCBI Taxonomy" id="1618409"/>
    <lineage>
        <taxon>Bacteria</taxon>
        <taxon>Candidatus Curtissiibacteriota</taxon>
    </lineage>
</organism>
<keyword evidence="1" id="KW-1133">Transmembrane helix</keyword>
<sequence>MKNYKLFSRLGIALFIVFIVSVLTVSIRGIPGTPTSETVNESQWGDEGPFELSPERGRFALTLSLIENQSVEFTHSIAQFSTPDLGYKNGKFVSLFAPLLSFLIVPGYLLGRLFGYGQVGAYAIIALFALFNTLLIRSITIRMGANPVAASIGAALFLFGTPAFAYASSLYQHHVSLFLILVSLWLLVGNRSWLRLFFVWLAIGLGLPLDYPNIIMMMPLAIVAALETIKIVTSNDKIVVQIRLLAGLAVVGVVAPLVFFFWYNNAAYGSPLTLLSSLKQVKALNPDGTLIEDAQSDRAAGIVTSTAENRVATAFFQSRNFLRGFSILTVSRDRGLLYFAPVMLFGIVGVIILYKQKNPHVPLMVAILGANMVLYSMWGDPAGGWAFGGRYLIPTFAMLSIWIGAALSYLRRNIPFLIVFLFVSFYSIAVNTLGAISSNRNPPQSEILALEQASGKPELYSWDRNAQFVNAGKLKAFVYNDIGYKYMSSWDYYQYVTIFIAVILCFHFAFLYTRGNKKTHL</sequence>
<feature type="transmembrane region" description="Helical" evidence="1">
    <location>
        <begin position="492"/>
        <end position="512"/>
    </location>
</feature>
<evidence type="ECO:0000313" key="2">
    <source>
        <dbReference type="EMBL" id="KKR87194.1"/>
    </source>
</evidence>
<feature type="transmembrane region" description="Helical" evidence="1">
    <location>
        <begin position="335"/>
        <end position="354"/>
    </location>
</feature>
<evidence type="ECO:0000313" key="3">
    <source>
        <dbReference type="Proteomes" id="UP000034854"/>
    </source>
</evidence>
<feature type="transmembrane region" description="Helical" evidence="1">
    <location>
        <begin position="361"/>
        <end position="379"/>
    </location>
</feature>
<feature type="transmembrane region" description="Helical" evidence="1">
    <location>
        <begin position="417"/>
        <end position="436"/>
    </location>
</feature>
<evidence type="ECO:0000256" key="1">
    <source>
        <dbReference type="SAM" id="Phobius"/>
    </source>
</evidence>
<feature type="transmembrane region" description="Helical" evidence="1">
    <location>
        <begin position="244"/>
        <end position="263"/>
    </location>
</feature>
<name>A0A0G0UE37_9BACT</name>
<proteinExistence type="predicted"/>
<evidence type="ECO:0008006" key="4">
    <source>
        <dbReference type="Google" id="ProtNLM"/>
    </source>
</evidence>
<gene>
    <name evidence="2" type="ORF">UU34_C0006G0013</name>
</gene>
<comment type="caution">
    <text evidence="2">The sequence shown here is derived from an EMBL/GenBank/DDBJ whole genome shotgun (WGS) entry which is preliminary data.</text>
</comment>
<protein>
    <recommendedName>
        <fullName evidence="4">Glycosyltransferase RgtA/B/C/D-like domain-containing protein</fullName>
    </recommendedName>
</protein>
<feature type="transmembrane region" description="Helical" evidence="1">
    <location>
        <begin position="171"/>
        <end position="188"/>
    </location>
</feature>
<dbReference type="Proteomes" id="UP000034854">
    <property type="component" value="Unassembled WGS sequence"/>
</dbReference>
<dbReference type="EMBL" id="LCAG01000006">
    <property type="protein sequence ID" value="KKR87194.1"/>
    <property type="molecule type" value="Genomic_DNA"/>
</dbReference>
<feature type="transmembrane region" description="Helical" evidence="1">
    <location>
        <begin position="391"/>
        <end position="410"/>
    </location>
</feature>
<feature type="transmembrane region" description="Helical" evidence="1">
    <location>
        <begin position="148"/>
        <end position="165"/>
    </location>
</feature>
<keyword evidence="1" id="KW-0812">Transmembrane</keyword>
<accession>A0A0G0UE37</accession>
<feature type="transmembrane region" description="Helical" evidence="1">
    <location>
        <begin position="6"/>
        <end position="27"/>
    </location>
</feature>
<feature type="transmembrane region" description="Helical" evidence="1">
    <location>
        <begin position="92"/>
        <end position="110"/>
    </location>
</feature>